<dbReference type="InterPro" id="IPR058922">
    <property type="entry name" value="WHD_DRP"/>
</dbReference>
<keyword evidence="2" id="KW-0611">Plant defense</keyword>
<dbReference type="Gene3D" id="3.40.50.300">
    <property type="entry name" value="P-loop containing nucleotide triphosphate hydrolases"/>
    <property type="match status" value="1"/>
</dbReference>
<dbReference type="InterPro" id="IPR002182">
    <property type="entry name" value="NB-ARC"/>
</dbReference>
<evidence type="ECO:0000259" key="7">
    <source>
        <dbReference type="Pfam" id="PF25019"/>
    </source>
</evidence>
<evidence type="ECO:0008006" key="10">
    <source>
        <dbReference type="Google" id="ProtNLM"/>
    </source>
</evidence>
<dbReference type="EMBL" id="OZ075134">
    <property type="protein sequence ID" value="CAL4991112.1"/>
    <property type="molecule type" value="Genomic_DNA"/>
</dbReference>
<dbReference type="InterPro" id="IPR032675">
    <property type="entry name" value="LRR_dom_sf"/>
</dbReference>
<dbReference type="Gene3D" id="1.10.10.10">
    <property type="entry name" value="Winged helix-like DNA-binding domain superfamily/Winged helix DNA-binding domain"/>
    <property type="match status" value="1"/>
</dbReference>
<dbReference type="Gene3D" id="3.80.10.10">
    <property type="entry name" value="Ribonuclease Inhibitor"/>
    <property type="match status" value="1"/>
</dbReference>
<evidence type="ECO:0000259" key="6">
    <source>
        <dbReference type="Pfam" id="PF23559"/>
    </source>
</evidence>
<evidence type="ECO:0000313" key="9">
    <source>
        <dbReference type="Proteomes" id="UP001497457"/>
    </source>
</evidence>
<protein>
    <recommendedName>
        <fullName evidence="10">AAA+ ATPase domain-containing protein</fullName>
    </recommendedName>
</protein>
<dbReference type="GO" id="GO:0006952">
    <property type="term" value="P:defense response"/>
    <property type="evidence" value="ECO:0007669"/>
    <property type="project" value="UniProtKB-KW"/>
</dbReference>
<evidence type="ECO:0000259" key="5">
    <source>
        <dbReference type="Pfam" id="PF00931"/>
    </source>
</evidence>
<dbReference type="Pfam" id="PF25019">
    <property type="entry name" value="LRR_R13L1-DRL21"/>
    <property type="match status" value="1"/>
</dbReference>
<name>A0ABC9B119_9POAL</name>
<keyword evidence="1" id="KW-0433">Leucine-rich repeat</keyword>
<reference evidence="8" key="1">
    <citation type="submission" date="2024-10" db="EMBL/GenBank/DDBJ databases">
        <authorList>
            <person name="Ryan C."/>
        </authorList>
    </citation>
    <scope>NUCLEOTIDE SEQUENCE [LARGE SCALE GENOMIC DNA]</scope>
</reference>
<feature type="domain" description="NB-ARC" evidence="5">
    <location>
        <begin position="385"/>
        <end position="550"/>
    </location>
</feature>
<evidence type="ECO:0000313" key="8">
    <source>
        <dbReference type="EMBL" id="CAL4991112.1"/>
    </source>
</evidence>
<dbReference type="SUPFAM" id="SSF52540">
    <property type="entry name" value="P-loop containing nucleoside triphosphate hydrolases"/>
    <property type="match status" value="1"/>
</dbReference>
<evidence type="ECO:0000256" key="3">
    <source>
        <dbReference type="SAM" id="Coils"/>
    </source>
</evidence>
<keyword evidence="3" id="KW-0175">Coiled coil</keyword>
<dbReference type="Pfam" id="PF23559">
    <property type="entry name" value="WHD_DRP"/>
    <property type="match status" value="1"/>
</dbReference>
<feature type="region of interest" description="Disordered" evidence="4">
    <location>
        <begin position="190"/>
        <end position="235"/>
    </location>
</feature>
<proteinExistence type="predicted"/>
<feature type="domain" description="Disease resistance protein winged helix" evidence="6">
    <location>
        <begin position="599"/>
        <end position="672"/>
    </location>
</feature>
<dbReference type="PANTHER" id="PTHR36766">
    <property type="entry name" value="PLANT BROAD-SPECTRUM MILDEW RESISTANCE PROTEIN RPW8"/>
    <property type="match status" value="1"/>
</dbReference>
<sequence length="1089" mass="126053">MASPLEMAAVGWCFTVMGWLLSPVFSLLWNKFFNYLVFDAPKKLRELEINTIQNLKQTLGDVEEQKMLRAGQGKGSRSDLETLDKLKKDLRSALYEAEDILDEIDYHRIERDLIGDRSSWVWVQYLHSAARAFIARCNGSFFGRWIDVIREVLLESTERLSWLRRFIIQVCHSMRDMFRAASISEADAADPSLRTAKEEADEEQGDRGDDIEEEGEAAEEKDREEEGEETEVLEEREAWSRRAGKLLYHWIWHFARSIIIWSTNAIANARYYRKWSYGMVGVESFQMDYSFLSFIERIHLRDRIQHIQYIVDFSNKSNMLNQQSRPKREISDEKSSSTQEINNLYRRIEREVIGRKKEREHVCSMPREGSDSCGPSSKSRRCYSMIGIHGITGSGKSTLAQYIFNYEKHEGQHFNSVMFILVPKTFRLGDIFRDMLRQIMRKQLSFRQKKRKQLSDSKDIESLQEELKKELKGKRFLLVLDDLRVDDENQKELEILLDTLSGGESGSRVLVTAQRKDAAAALGAPEKNLWPIPDLGKKEYFELFMQHALQGAGDDVGEHKRIGREIVEKLGRSPIAALYGGAIGNFDADVSRCFEYLSIFPRGYKLKQDELVCMWIAHGFVKINASDKLEDVGNHYFQELLAFSFMQVHKTFSGDKELKDEFTIHDLVHELAERVAGSDYFHRIYLNGSPKDIPPEVHHVFVETNNGPGIAENCPSLGNLRTLIIQLHCTDTVHTDIMELEPMKRNHDLEKAFECLFRKLRKLRVLIVILNNPRHTEVLSIPASIDQMKHLRHLGYCYHSWNIIHVHQLVLPSTFIKLYLMQTIKAHTFPRRVTWPEDMANLIHLRHITALQSFPNVSRLTSLKELLCLTVKEEQGCELKQLKDLNKLGGFLSIQCLGIVRSKEEAHEAKLAHKDGLNKLFLCFQARSTKDPDVEAEVLEGLWPPKYLKELTISYYSGSSYPSWMLSRQHPYACLRKLEFHKCSRLAYFPEDSELFTRLQELRIQDCDWDSLPENMEHLVSLKSLEISGCSKLELLPTLPQALRKIKIVCCGVLSTTCKEKGSENWRKIQHIPRRSWSTISPLPVKSEL</sequence>
<gene>
    <name evidence="8" type="ORF">URODEC1_LOCUS60509</name>
</gene>
<evidence type="ECO:0000256" key="1">
    <source>
        <dbReference type="ARBA" id="ARBA00022614"/>
    </source>
</evidence>
<dbReference type="PANTHER" id="PTHR36766:SF70">
    <property type="entry name" value="DISEASE RESISTANCE PROTEIN RGA4"/>
    <property type="match status" value="1"/>
</dbReference>
<dbReference type="InterPro" id="IPR056789">
    <property type="entry name" value="LRR_R13L1-DRL21"/>
</dbReference>
<feature type="domain" description="R13L1/DRL21-like LRR repeat region" evidence="7">
    <location>
        <begin position="879"/>
        <end position="1007"/>
    </location>
</feature>
<organism evidence="8 9">
    <name type="scientific">Urochloa decumbens</name>
    <dbReference type="NCBI Taxonomy" id="240449"/>
    <lineage>
        <taxon>Eukaryota</taxon>
        <taxon>Viridiplantae</taxon>
        <taxon>Streptophyta</taxon>
        <taxon>Embryophyta</taxon>
        <taxon>Tracheophyta</taxon>
        <taxon>Spermatophyta</taxon>
        <taxon>Magnoliopsida</taxon>
        <taxon>Liliopsida</taxon>
        <taxon>Poales</taxon>
        <taxon>Poaceae</taxon>
        <taxon>PACMAD clade</taxon>
        <taxon>Panicoideae</taxon>
        <taxon>Panicodae</taxon>
        <taxon>Paniceae</taxon>
        <taxon>Melinidinae</taxon>
        <taxon>Urochloa</taxon>
    </lineage>
</organism>
<dbReference type="SUPFAM" id="SSF52058">
    <property type="entry name" value="L domain-like"/>
    <property type="match status" value="1"/>
</dbReference>
<keyword evidence="9" id="KW-1185">Reference proteome</keyword>
<feature type="coiled-coil region" evidence="3">
    <location>
        <begin position="45"/>
        <end position="103"/>
    </location>
</feature>
<dbReference type="PRINTS" id="PR00364">
    <property type="entry name" value="DISEASERSIST"/>
</dbReference>
<evidence type="ECO:0000256" key="4">
    <source>
        <dbReference type="SAM" id="MobiDB-lite"/>
    </source>
</evidence>
<feature type="compositionally biased region" description="Acidic residues" evidence="4">
    <location>
        <begin position="199"/>
        <end position="232"/>
    </location>
</feature>
<dbReference type="AlphaFoldDB" id="A0ABC9B119"/>
<dbReference type="InterPro" id="IPR027417">
    <property type="entry name" value="P-loop_NTPase"/>
</dbReference>
<evidence type="ECO:0000256" key="2">
    <source>
        <dbReference type="ARBA" id="ARBA00022821"/>
    </source>
</evidence>
<dbReference type="Pfam" id="PF00931">
    <property type="entry name" value="NB-ARC"/>
    <property type="match status" value="1"/>
</dbReference>
<accession>A0ABC9B119</accession>
<dbReference type="Proteomes" id="UP001497457">
    <property type="component" value="Chromosome 24b"/>
</dbReference>
<dbReference type="InterPro" id="IPR036388">
    <property type="entry name" value="WH-like_DNA-bd_sf"/>
</dbReference>